<name>A0A1Y1WXH9_9FUNG</name>
<evidence type="ECO:0000256" key="9">
    <source>
        <dbReference type="ARBA" id="ARBA00022777"/>
    </source>
</evidence>
<reference evidence="21 22" key="1">
    <citation type="submission" date="2016-08" db="EMBL/GenBank/DDBJ databases">
        <title>A Parts List for Fungal Cellulosomes Revealed by Comparative Genomics.</title>
        <authorList>
            <consortium name="DOE Joint Genome Institute"/>
            <person name="Haitjema C.H."/>
            <person name="Gilmore S.P."/>
            <person name="Henske J.K."/>
            <person name="Solomon K.V."/>
            <person name="De Groot R."/>
            <person name="Kuo A."/>
            <person name="Mondo S.J."/>
            <person name="Salamov A.A."/>
            <person name="Labutti K."/>
            <person name="Zhao Z."/>
            <person name="Chiniquy J."/>
            <person name="Barry K."/>
            <person name="Brewer H.M."/>
            <person name="Purvine S.O."/>
            <person name="Wright A.T."/>
            <person name="Boxma B."/>
            <person name="Van Alen T."/>
            <person name="Hackstein J.H."/>
            <person name="Baker S.E."/>
            <person name="Grigoriev I.V."/>
            <person name="O'Malley M.A."/>
        </authorList>
    </citation>
    <scope>NUCLEOTIDE SEQUENCE [LARGE SCALE GENOMIC DNA]</scope>
    <source>
        <strain evidence="21 22">S4</strain>
    </source>
</reference>
<gene>
    <name evidence="21" type="ORF">BCR32DRAFT_235210</name>
</gene>
<dbReference type="Pfam" id="PF00454">
    <property type="entry name" value="PI3_PI4_kinase"/>
    <property type="match status" value="1"/>
</dbReference>
<keyword evidence="12" id="KW-0131">Cell cycle</keyword>
<evidence type="ECO:0000256" key="6">
    <source>
        <dbReference type="ARBA" id="ARBA00022679"/>
    </source>
</evidence>
<keyword evidence="6" id="KW-0808">Transferase</keyword>
<dbReference type="Proteomes" id="UP000193944">
    <property type="component" value="Unassembled WGS sequence"/>
</dbReference>
<keyword evidence="8" id="KW-0227">DNA damage</keyword>
<keyword evidence="5" id="KW-0723">Serine/threonine-protein kinase</keyword>
<evidence type="ECO:0000256" key="11">
    <source>
        <dbReference type="ARBA" id="ARBA00023242"/>
    </source>
</evidence>
<evidence type="ECO:0000256" key="3">
    <source>
        <dbReference type="ARBA" id="ARBA00014619"/>
    </source>
</evidence>
<dbReference type="InterPro" id="IPR000403">
    <property type="entry name" value="PI3/4_kinase_cat_dom"/>
</dbReference>
<dbReference type="OrthoDB" id="381190at2759"/>
<keyword evidence="22" id="KW-1185">Reference proteome</keyword>
<dbReference type="GO" id="GO:0005524">
    <property type="term" value="F:ATP binding"/>
    <property type="evidence" value="ECO:0007669"/>
    <property type="project" value="UniProtKB-KW"/>
</dbReference>
<dbReference type="CDD" id="cd05171">
    <property type="entry name" value="PIKKc_ATM"/>
    <property type="match status" value="1"/>
</dbReference>
<comment type="catalytic activity">
    <reaction evidence="18">
        <text>L-seryl-[protein] + ATP = O-phospho-L-seryl-[protein] + ADP + H(+)</text>
        <dbReference type="Rhea" id="RHEA:17989"/>
        <dbReference type="Rhea" id="RHEA-COMP:9863"/>
        <dbReference type="Rhea" id="RHEA-COMP:11604"/>
        <dbReference type="ChEBI" id="CHEBI:15378"/>
        <dbReference type="ChEBI" id="CHEBI:29999"/>
        <dbReference type="ChEBI" id="CHEBI:30616"/>
        <dbReference type="ChEBI" id="CHEBI:83421"/>
        <dbReference type="ChEBI" id="CHEBI:456216"/>
        <dbReference type="EC" id="2.7.11.1"/>
    </reaction>
</comment>
<evidence type="ECO:0000313" key="21">
    <source>
        <dbReference type="EMBL" id="ORX78257.1"/>
    </source>
</evidence>
<keyword evidence="7" id="KW-0547">Nucleotide-binding</keyword>
<dbReference type="Gene3D" id="1.10.1070.11">
    <property type="entry name" value="Phosphatidylinositol 3-/4-kinase, catalytic domain"/>
    <property type="match status" value="1"/>
</dbReference>
<evidence type="ECO:0000256" key="2">
    <source>
        <dbReference type="ARBA" id="ARBA00012513"/>
    </source>
</evidence>
<evidence type="ECO:0000256" key="18">
    <source>
        <dbReference type="ARBA" id="ARBA00048679"/>
    </source>
</evidence>
<dbReference type="GO" id="GO:0004674">
    <property type="term" value="F:protein serine/threonine kinase activity"/>
    <property type="evidence" value="ECO:0007669"/>
    <property type="project" value="UniProtKB-KW"/>
</dbReference>
<dbReference type="SUPFAM" id="SSF56112">
    <property type="entry name" value="Protein kinase-like (PK-like)"/>
    <property type="match status" value="1"/>
</dbReference>
<evidence type="ECO:0000256" key="13">
    <source>
        <dbReference type="ARBA" id="ARBA00030020"/>
    </source>
</evidence>
<keyword evidence="9 21" id="KW-0418">Kinase</keyword>
<evidence type="ECO:0000256" key="15">
    <source>
        <dbReference type="ARBA" id="ARBA00031460"/>
    </source>
</evidence>
<dbReference type="PROSITE" id="PS50290">
    <property type="entry name" value="PI3_4_KINASE_3"/>
    <property type="match status" value="1"/>
</dbReference>
<accession>A0A1Y1WXH9</accession>
<dbReference type="PANTHER" id="PTHR37079:SF4">
    <property type="entry name" value="SERINE_THREONINE-PROTEIN KINASE ATM"/>
    <property type="match status" value="1"/>
</dbReference>
<keyword evidence="10" id="KW-0067">ATP-binding</keyword>
<organism evidence="21 22">
    <name type="scientific">Anaeromyces robustus</name>
    <dbReference type="NCBI Taxonomy" id="1754192"/>
    <lineage>
        <taxon>Eukaryota</taxon>
        <taxon>Fungi</taxon>
        <taxon>Fungi incertae sedis</taxon>
        <taxon>Chytridiomycota</taxon>
        <taxon>Chytridiomycota incertae sedis</taxon>
        <taxon>Neocallimastigomycetes</taxon>
        <taxon>Neocallimastigales</taxon>
        <taxon>Neocallimastigaceae</taxon>
        <taxon>Anaeromyces</taxon>
    </lineage>
</organism>
<evidence type="ECO:0000256" key="14">
    <source>
        <dbReference type="ARBA" id="ARBA00030222"/>
    </source>
</evidence>
<feature type="domain" description="PI3K/PI4K catalytic" evidence="20">
    <location>
        <begin position="89"/>
        <end position="362"/>
    </location>
</feature>
<evidence type="ECO:0000256" key="5">
    <source>
        <dbReference type="ARBA" id="ARBA00022527"/>
    </source>
</evidence>
<comment type="subcellular location">
    <subcellularLocation>
        <location evidence="1">Nucleus</location>
    </subcellularLocation>
</comment>
<evidence type="ECO:0000256" key="1">
    <source>
        <dbReference type="ARBA" id="ARBA00004123"/>
    </source>
</evidence>
<dbReference type="Gene3D" id="3.30.1010.10">
    <property type="entry name" value="Phosphatidylinositol 3-kinase Catalytic Subunit, Chain A, domain 4"/>
    <property type="match status" value="1"/>
</dbReference>
<dbReference type="InterPro" id="IPR044107">
    <property type="entry name" value="PIKKc_ATM"/>
</dbReference>
<dbReference type="InterPro" id="IPR036940">
    <property type="entry name" value="PI3/4_kinase_cat_sf"/>
</dbReference>
<sequence length="362" mass="41852">MLNSVMKHRHLAQIIQEYEFLSEAYIELAALKFNSNDRKKLINSKKPVNFGSKLKLGKVKELERIPVPTKTLPIDPTCTYKNIVHIKYYKSSFQLIGGINLPKVIECIGSDGQTYKQLVKGSDDLRQDAVLSKIFSLVNILLQKNQSTRKRQLSIRTYHIIPLSPRSGIIEWVQNTIPFGTYLTEAHPKYNKNDILPLECRMMLHTEQQRKNSTPKSKLNVYNKVVEQFKPVFRYFFQERYKDPFDWYNKKISYTKSVSVNSVTGWVVGLGDRHCMNILIDLNTAEAIHIDLGIAFDAGKLLSIPECIPFRLTRDVVDGMGINKVEGVFRKCCEETLKVLRKNSNVLLTILDVFRYDPLYNW</sequence>
<comment type="caution">
    <text evidence="21">The sequence shown here is derived from an EMBL/GenBank/DDBJ whole genome shotgun (WGS) entry which is preliminary data.</text>
</comment>
<evidence type="ECO:0000256" key="10">
    <source>
        <dbReference type="ARBA" id="ARBA00022840"/>
    </source>
</evidence>
<evidence type="ECO:0000256" key="17">
    <source>
        <dbReference type="ARBA" id="ARBA00047899"/>
    </source>
</evidence>
<evidence type="ECO:0000256" key="8">
    <source>
        <dbReference type="ARBA" id="ARBA00022763"/>
    </source>
</evidence>
<evidence type="ECO:0000256" key="7">
    <source>
        <dbReference type="ARBA" id="ARBA00022741"/>
    </source>
</evidence>
<dbReference type="GO" id="GO:0005634">
    <property type="term" value="C:nucleus"/>
    <property type="evidence" value="ECO:0007669"/>
    <property type="project" value="UniProtKB-SubCell"/>
</dbReference>
<evidence type="ECO:0000256" key="16">
    <source>
        <dbReference type="ARBA" id="ARBA00032467"/>
    </source>
</evidence>
<proteinExistence type="predicted"/>
<dbReference type="InterPro" id="IPR011009">
    <property type="entry name" value="Kinase-like_dom_sf"/>
</dbReference>
<evidence type="ECO:0000259" key="20">
    <source>
        <dbReference type="PROSITE" id="PS50290"/>
    </source>
</evidence>
<dbReference type="FunFam" id="3.30.1010.10:FF:000023">
    <property type="entry name" value="Serine/threonine-protein kinase ATM"/>
    <property type="match status" value="1"/>
</dbReference>
<protein>
    <recommendedName>
        <fullName evidence="19">Serine/threonine-protein kinase ATM</fullName>
        <ecNumber evidence="2">2.7.11.1</ecNumber>
    </recommendedName>
    <alternativeName>
        <fullName evidence="13">ATM homolog</fullName>
    </alternativeName>
    <alternativeName>
        <fullName evidence="15 16">DNA-damage checkpoint kinase TEL1</fullName>
    </alternativeName>
    <alternativeName>
        <fullName evidence="3 4">Serine/threonine-protein kinase TEL1</fullName>
    </alternativeName>
    <alternativeName>
        <fullName evidence="14">Telomere length regulation protein 1</fullName>
    </alternativeName>
</protein>
<evidence type="ECO:0000256" key="12">
    <source>
        <dbReference type="ARBA" id="ARBA00023306"/>
    </source>
</evidence>
<evidence type="ECO:0000256" key="4">
    <source>
        <dbReference type="ARBA" id="ARBA00020288"/>
    </source>
</evidence>
<dbReference type="InterPro" id="IPR038980">
    <property type="entry name" value="ATM_plant"/>
</dbReference>
<dbReference type="STRING" id="1754192.A0A1Y1WXH9"/>
<evidence type="ECO:0000256" key="19">
    <source>
        <dbReference type="ARBA" id="ARBA00073111"/>
    </source>
</evidence>
<dbReference type="GO" id="GO:0006281">
    <property type="term" value="P:DNA repair"/>
    <property type="evidence" value="ECO:0007669"/>
    <property type="project" value="InterPro"/>
</dbReference>
<dbReference type="PANTHER" id="PTHR37079">
    <property type="entry name" value="SERINE/THREONINE-PROTEIN KINASE ATM"/>
    <property type="match status" value="1"/>
</dbReference>
<dbReference type="AlphaFoldDB" id="A0A1Y1WXH9"/>
<evidence type="ECO:0000313" key="22">
    <source>
        <dbReference type="Proteomes" id="UP000193944"/>
    </source>
</evidence>
<dbReference type="EC" id="2.7.11.1" evidence="2"/>
<dbReference type="SMART" id="SM00146">
    <property type="entry name" value="PI3Kc"/>
    <property type="match status" value="1"/>
</dbReference>
<dbReference type="EMBL" id="MCFG01000217">
    <property type="protein sequence ID" value="ORX78257.1"/>
    <property type="molecule type" value="Genomic_DNA"/>
</dbReference>
<keyword evidence="11" id="KW-0539">Nucleus</keyword>
<reference evidence="21 22" key="2">
    <citation type="submission" date="2016-08" db="EMBL/GenBank/DDBJ databases">
        <title>Pervasive Adenine N6-methylation of Active Genes in Fungi.</title>
        <authorList>
            <consortium name="DOE Joint Genome Institute"/>
            <person name="Mondo S.J."/>
            <person name="Dannebaum R.O."/>
            <person name="Kuo R.C."/>
            <person name="Labutti K."/>
            <person name="Haridas S."/>
            <person name="Kuo A."/>
            <person name="Salamov A."/>
            <person name="Ahrendt S.R."/>
            <person name="Lipzen A."/>
            <person name="Sullivan W."/>
            <person name="Andreopoulos W.B."/>
            <person name="Clum A."/>
            <person name="Lindquist E."/>
            <person name="Daum C."/>
            <person name="Ramamoorthy G.K."/>
            <person name="Gryganskyi A."/>
            <person name="Culley D."/>
            <person name="Magnuson J.K."/>
            <person name="James T.Y."/>
            <person name="O'Malley M.A."/>
            <person name="Stajich J.E."/>
            <person name="Spatafora J.W."/>
            <person name="Visel A."/>
            <person name="Grigoriev I.V."/>
        </authorList>
    </citation>
    <scope>NUCLEOTIDE SEQUENCE [LARGE SCALE GENOMIC DNA]</scope>
    <source>
        <strain evidence="21 22">S4</strain>
    </source>
</reference>
<comment type="catalytic activity">
    <reaction evidence="17">
        <text>L-threonyl-[protein] + ATP = O-phospho-L-threonyl-[protein] + ADP + H(+)</text>
        <dbReference type="Rhea" id="RHEA:46608"/>
        <dbReference type="Rhea" id="RHEA-COMP:11060"/>
        <dbReference type="Rhea" id="RHEA-COMP:11605"/>
        <dbReference type="ChEBI" id="CHEBI:15378"/>
        <dbReference type="ChEBI" id="CHEBI:30013"/>
        <dbReference type="ChEBI" id="CHEBI:30616"/>
        <dbReference type="ChEBI" id="CHEBI:61977"/>
        <dbReference type="ChEBI" id="CHEBI:456216"/>
        <dbReference type="EC" id="2.7.11.1"/>
    </reaction>
</comment>